<dbReference type="GO" id="GO:0003700">
    <property type="term" value="F:DNA-binding transcription factor activity"/>
    <property type="evidence" value="ECO:0007669"/>
    <property type="project" value="InterPro"/>
</dbReference>
<feature type="region of interest" description="Disordered" evidence="8">
    <location>
        <begin position="78"/>
        <end position="119"/>
    </location>
</feature>
<keyword evidence="3 7" id="KW-0862">Zinc</keyword>
<dbReference type="HOGENOM" id="CLU_815871_0_0_6"/>
<evidence type="ECO:0000256" key="3">
    <source>
        <dbReference type="ARBA" id="ARBA00022833"/>
    </source>
</evidence>
<dbReference type="GO" id="GO:0000976">
    <property type="term" value="F:transcription cis-regulatory region binding"/>
    <property type="evidence" value="ECO:0007669"/>
    <property type="project" value="TreeGrafter"/>
</dbReference>
<reference evidence="9 10" key="1">
    <citation type="journal article" date="2004" name="PLoS Biol.">
        <title>Genomic insights into methanotrophy: the complete genome sequence of Methylococcus capsulatus (Bath).</title>
        <authorList>
            <person name="Ward N.L."/>
            <person name="Larsen O."/>
            <person name="Sakwa J."/>
            <person name="Bruseth L."/>
            <person name="Khouri H.M."/>
            <person name="Durkin A.S."/>
            <person name="Dimitrov G."/>
            <person name="Jiang L."/>
            <person name="Scanlan D."/>
            <person name="Kang K.H."/>
            <person name="Lewis M.R."/>
            <person name="Nelson K.E."/>
            <person name="Methe B.A."/>
            <person name="Wu M."/>
            <person name="Heidelberg J.F."/>
            <person name="Paulsen I.T."/>
            <person name="Fouts D.E."/>
            <person name="Ravel J."/>
            <person name="Tettelin H."/>
            <person name="Ren Q."/>
            <person name="Read T.D."/>
            <person name="DeBoy R.T."/>
            <person name="Seshadri R."/>
            <person name="Salzberg S.L."/>
            <person name="Jensen H.B."/>
            <person name="Birkeland N.K."/>
            <person name="Nelson W.C."/>
            <person name="Dodson R.J."/>
            <person name="Grindhaug S.H."/>
            <person name="Holt I.E."/>
            <person name="Eidhammer I."/>
            <person name="Jonasen I."/>
            <person name="Vanaken S."/>
            <person name="Utterback T.R."/>
            <person name="Feldblyum T.V."/>
            <person name="Fraser C.M."/>
            <person name="Lillehaug J.R."/>
            <person name="Eisen J.A."/>
        </authorList>
    </citation>
    <scope>NUCLEOTIDE SEQUENCE [LARGE SCALE GENOMIC DNA]</scope>
    <source>
        <strain evidence="10">ATCC 33009 / NCIMB 11132 / Bath</strain>
    </source>
</reference>
<evidence type="ECO:0000313" key="9">
    <source>
        <dbReference type="EMBL" id="AAU91617.1"/>
    </source>
</evidence>
<evidence type="ECO:0000256" key="5">
    <source>
        <dbReference type="ARBA" id="ARBA00023125"/>
    </source>
</evidence>
<name>Q605G2_METCA</name>
<feature type="region of interest" description="Disordered" evidence="8">
    <location>
        <begin position="17"/>
        <end position="50"/>
    </location>
</feature>
<dbReference type="KEGG" id="mca:MCA2322"/>
<keyword evidence="5" id="KW-0238">DNA-binding</keyword>
<comment type="similarity">
    <text evidence="1">Belongs to the Fur family.</text>
</comment>
<dbReference type="AlphaFoldDB" id="Q605G2"/>
<keyword evidence="6" id="KW-0804">Transcription</keyword>
<organism evidence="9 10">
    <name type="scientific">Methylococcus capsulatus (strain ATCC 33009 / NCIMB 11132 / Bath)</name>
    <dbReference type="NCBI Taxonomy" id="243233"/>
    <lineage>
        <taxon>Bacteria</taxon>
        <taxon>Pseudomonadati</taxon>
        <taxon>Pseudomonadota</taxon>
        <taxon>Gammaproteobacteria</taxon>
        <taxon>Methylococcales</taxon>
        <taxon>Methylococcaceae</taxon>
        <taxon>Methylococcus</taxon>
    </lineage>
</organism>
<keyword evidence="2" id="KW-0678">Repressor</keyword>
<dbReference type="eggNOG" id="COG0735">
    <property type="taxonomic scope" value="Bacteria"/>
</dbReference>
<proteinExistence type="inferred from homology"/>
<evidence type="ECO:0000256" key="8">
    <source>
        <dbReference type="SAM" id="MobiDB-lite"/>
    </source>
</evidence>
<feature type="compositionally biased region" description="Basic and acidic residues" evidence="8">
    <location>
        <begin position="98"/>
        <end position="119"/>
    </location>
</feature>
<dbReference type="GO" id="GO:0005829">
    <property type="term" value="C:cytosol"/>
    <property type="evidence" value="ECO:0007669"/>
    <property type="project" value="TreeGrafter"/>
</dbReference>
<feature type="compositionally biased region" description="Basic and acidic residues" evidence="8">
    <location>
        <begin position="17"/>
        <end position="31"/>
    </location>
</feature>
<comment type="cofactor">
    <cofactor evidence="7">
        <name>Zn(2+)</name>
        <dbReference type="ChEBI" id="CHEBI:29105"/>
    </cofactor>
    <text evidence="7">Binds 1 zinc ion per subunit.</text>
</comment>
<keyword evidence="4" id="KW-0805">Transcription regulation</keyword>
<dbReference type="PANTHER" id="PTHR33202">
    <property type="entry name" value="ZINC UPTAKE REGULATION PROTEIN"/>
    <property type="match status" value="1"/>
</dbReference>
<dbReference type="FunFam" id="1.10.10.10:FF:000137">
    <property type="entry name" value="Zinc uptake transcriptional repressor"/>
    <property type="match status" value="1"/>
</dbReference>
<feature type="binding site" evidence="7">
    <location>
        <position position="330"/>
    </location>
    <ligand>
        <name>Zn(2+)</name>
        <dbReference type="ChEBI" id="CHEBI:29105"/>
    </ligand>
</feature>
<feature type="binding site" evidence="7">
    <location>
        <position position="293"/>
    </location>
    <ligand>
        <name>Zn(2+)</name>
        <dbReference type="ChEBI" id="CHEBI:29105"/>
    </ligand>
</feature>
<dbReference type="Gene3D" id="1.10.10.10">
    <property type="entry name" value="Winged helix-like DNA-binding domain superfamily/Winged helix DNA-binding domain"/>
    <property type="match status" value="1"/>
</dbReference>
<dbReference type="SUPFAM" id="SSF46785">
    <property type="entry name" value="Winged helix' DNA-binding domain"/>
    <property type="match status" value="1"/>
</dbReference>
<dbReference type="InterPro" id="IPR043135">
    <property type="entry name" value="Fur_C"/>
</dbReference>
<dbReference type="GO" id="GO:0045892">
    <property type="term" value="P:negative regulation of DNA-templated transcription"/>
    <property type="evidence" value="ECO:0007669"/>
    <property type="project" value="TreeGrafter"/>
</dbReference>
<dbReference type="PANTHER" id="PTHR33202:SF6">
    <property type="entry name" value="ZINC UPTAKE REGULATION PROTEIN"/>
    <property type="match status" value="1"/>
</dbReference>
<dbReference type="GO" id="GO:1900376">
    <property type="term" value="P:regulation of secondary metabolite biosynthetic process"/>
    <property type="evidence" value="ECO:0007669"/>
    <property type="project" value="TreeGrafter"/>
</dbReference>
<keyword evidence="7" id="KW-0479">Metal-binding</keyword>
<dbReference type="Gene3D" id="3.30.1490.190">
    <property type="match status" value="1"/>
</dbReference>
<feature type="binding site" evidence="7">
    <location>
        <position position="290"/>
    </location>
    <ligand>
        <name>Zn(2+)</name>
        <dbReference type="ChEBI" id="CHEBI:29105"/>
    </ligand>
</feature>
<evidence type="ECO:0000256" key="2">
    <source>
        <dbReference type="ARBA" id="ARBA00022491"/>
    </source>
</evidence>
<evidence type="ECO:0000256" key="7">
    <source>
        <dbReference type="PIRSR" id="PIRSR602481-1"/>
    </source>
</evidence>
<dbReference type="STRING" id="243233.MCA2322"/>
<dbReference type="Pfam" id="PF01475">
    <property type="entry name" value="FUR"/>
    <property type="match status" value="1"/>
</dbReference>
<accession>Q605G2</accession>
<evidence type="ECO:0000256" key="6">
    <source>
        <dbReference type="ARBA" id="ARBA00023163"/>
    </source>
</evidence>
<dbReference type="InterPro" id="IPR036390">
    <property type="entry name" value="WH_DNA-bd_sf"/>
</dbReference>
<gene>
    <name evidence="9" type="ordered locus">MCA2322</name>
</gene>
<dbReference type="Proteomes" id="UP000006821">
    <property type="component" value="Chromosome"/>
</dbReference>
<feature type="binding site" evidence="7">
    <location>
        <position position="333"/>
    </location>
    <ligand>
        <name>Zn(2+)</name>
        <dbReference type="ChEBI" id="CHEBI:29105"/>
    </ligand>
</feature>
<evidence type="ECO:0000313" key="10">
    <source>
        <dbReference type="Proteomes" id="UP000006821"/>
    </source>
</evidence>
<dbReference type="GO" id="GO:0008270">
    <property type="term" value="F:zinc ion binding"/>
    <property type="evidence" value="ECO:0007669"/>
    <property type="project" value="TreeGrafter"/>
</dbReference>
<evidence type="ECO:0000256" key="1">
    <source>
        <dbReference type="ARBA" id="ARBA00007957"/>
    </source>
</evidence>
<dbReference type="InterPro" id="IPR036388">
    <property type="entry name" value="WH-like_DNA-bd_sf"/>
</dbReference>
<evidence type="ECO:0000256" key="4">
    <source>
        <dbReference type="ARBA" id="ARBA00023015"/>
    </source>
</evidence>
<dbReference type="InterPro" id="IPR002481">
    <property type="entry name" value="FUR"/>
</dbReference>
<protein>
    <submittedName>
        <fullName evidence="9">Putative transctiptional regulator</fullName>
    </submittedName>
</protein>
<sequence>MEKSYEPVFRTERQRIVEQGHARSRRRDGGARGHLFPPGIHVENHGNQRGVQGRRIQVGDEGQALSVDQRSGDFRYGFRPAGQDQVPGGAGRLRQGGGRHDAGGGHRTGTDRDQCQDRHGGPGVQAVRFLGRHDRQAGGYQPRLPAFTPGRRPAAGTAAPVGASRSSAVSLGGTPGAEAVALAPSGGHDHQGCIDRALSRAEKLCSERGVRFTPLRRQVLALIWENHEAVKAYDLLELLKPFDPSAKPATVYRALDFLLEQGFIHRVESLNAFIGCSDVGRQHELLLLICDRCHTVEERAASSVMAAVAAEIASAGFHVRYKALEIHGICSACAAREDPV</sequence>
<dbReference type="EMBL" id="AE017282">
    <property type="protein sequence ID" value="AAU91617.1"/>
    <property type="molecule type" value="Genomic_DNA"/>
</dbReference>